<feature type="region of interest" description="Disordered" evidence="1">
    <location>
        <begin position="1"/>
        <end position="131"/>
    </location>
</feature>
<accession>A0A2V0RJ57</accession>
<proteinExistence type="predicted"/>
<protein>
    <recommendedName>
        <fullName evidence="3">Capsid protein</fullName>
    </recommendedName>
</protein>
<evidence type="ECO:0000256" key="1">
    <source>
        <dbReference type="SAM" id="MobiDB-lite"/>
    </source>
</evidence>
<feature type="compositionally biased region" description="Low complexity" evidence="1">
    <location>
        <begin position="74"/>
        <end position="91"/>
    </location>
</feature>
<reference evidence="2" key="1">
    <citation type="submission" date="2017-04" db="EMBL/GenBank/DDBJ databases">
        <title>Unveiling RNA virosphere associated with marine microorganisms.</title>
        <authorList>
            <person name="Urayama S."/>
            <person name="Takaki Y."/>
            <person name="Nishi S."/>
            <person name="Yoshida Y."/>
            <person name="Deguchi S."/>
            <person name="Takai K."/>
            <person name="Nunoura T."/>
        </authorList>
    </citation>
    <scope>NUCLEOTIDE SEQUENCE</scope>
</reference>
<comment type="caution">
    <text evidence="2">The sequence shown here is derived from an EMBL/GenBank/DDBJ whole genome shotgun (WGS) entry which is preliminary data.</text>
</comment>
<name>A0A2V0RJ57_9ZZZZ</name>
<organism evidence="2">
    <name type="scientific">viral metagenome</name>
    <dbReference type="NCBI Taxonomy" id="1070528"/>
    <lineage>
        <taxon>unclassified sequences</taxon>
        <taxon>metagenomes</taxon>
        <taxon>organismal metagenomes</taxon>
    </lineage>
</organism>
<dbReference type="AlphaFoldDB" id="A0A2V0RJ57"/>
<dbReference type="EMBL" id="BDQE01000168">
    <property type="protein sequence ID" value="GBH22908.1"/>
    <property type="molecule type" value="Genomic_RNA"/>
</dbReference>
<evidence type="ECO:0008006" key="3">
    <source>
        <dbReference type="Google" id="ProtNLM"/>
    </source>
</evidence>
<sequence length="625" mass="69497">MNSNNPSDYSKAAFIAGGMPSGRISKPPFQTPGAEGSAPSTPVGKAPPGASTGNESKFSKAARLGRKNPMTSPKAKGQSTKAQTKTKTQTQKQKENNMPNTGTQKADKGPKNMNPFRPPFPKLPTDDDEPRMRLSIPQGLEDYRDGTTISFNTDNFPGLAPEPEKFQRNGSWTNTNDATQVVSNVRTHYQVIDCDYLPQGFYGLDGNTGGWDTTQGDIHNEATSRQYNAYVRRRNSNIELKNSVTNKNTFIYHGTNLKLVAEVICLMNRQAYYKAASNIDNPALNRIAQVLNKSALWKVRNDAVNALESSFVPKYAVDQYNWLLGNYQMTPFDTGGTQFFVTPMMSELLIDLGLAADETEIQTALDNYTDKFRVKIAAITADVYSTVPARINGTELVDLGNSSTLLFYQSTRRFLNGFYSELAKYESGWMQMNDWRRPASTYGYDAGFNDIYNNWSFRRWSSATNITILPPQISGTTDTVVNYTLSPNDNAVTYYGSSQSENQQQFHVIESMADRFVGCSPLFYSMDTTWSTSSGDSRQYLVYGSYDGTIDASDQLPYESRTNIIVPGNNTYPFVQDNYVSKVLSSSTTGLQTVTQVDGLGQSLWYLPLGKILSEQKIMARKVLP</sequence>
<evidence type="ECO:0000313" key="2">
    <source>
        <dbReference type="EMBL" id="GBH22908.1"/>
    </source>
</evidence>